<sequence length="238" mass="27200">MHNIYDLIYTHNLLKGAFWARPPCSFLHSWLSSSTKQQRSSAKKSTKPNPYCTSTTVTRTRHSRPGTISIKVPGQNFEPKHIKVHGKDEILLRPGLTASKYLHHYRFSNAPTTQLSTHEFLKPLHSRLDHPFNEIPELNILKCRYLPDLLRERVSPWVLVIVGLYQPISAEDVFEELAELDPFLAVWMKLRPHDLAFDSSLDAQVTGLVSVGYIQEFEYDDGVKKLEITPLGASILQN</sequence>
<keyword evidence="3" id="KW-1185">Reference proteome</keyword>
<evidence type="ECO:0000313" key="2">
    <source>
        <dbReference type="EMBL" id="RPA84868.1"/>
    </source>
</evidence>
<dbReference type="AlphaFoldDB" id="A0A3N4IJI7"/>
<evidence type="ECO:0000256" key="1">
    <source>
        <dbReference type="SAM" id="MobiDB-lite"/>
    </source>
</evidence>
<accession>A0A3N4IJI7</accession>
<dbReference type="EMBL" id="ML119656">
    <property type="protein sequence ID" value="RPA84868.1"/>
    <property type="molecule type" value="Genomic_DNA"/>
</dbReference>
<reference evidence="2 3" key="1">
    <citation type="journal article" date="2018" name="Nat. Ecol. Evol.">
        <title>Pezizomycetes genomes reveal the molecular basis of ectomycorrhizal truffle lifestyle.</title>
        <authorList>
            <person name="Murat C."/>
            <person name="Payen T."/>
            <person name="Noel B."/>
            <person name="Kuo A."/>
            <person name="Morin E."/>
            <person name="Chen J."/>
            <person name="Kohler A."/>
            <person name="Krizsan K."/>
            <person name="Balestrini R."/>
            <person name="Da Silva C."/>
            <person name="Montanini B."/>
            <person name="Hainaut M."/>
            <person name="Levati E."/>
            <person name="Barry K.W."/>
            <person name="Belfiori B."/>
            <person name="Cichocki N."/>
            <person name="Clum A."/>
            <person name="Dockter R.B."/>
            <person name="Fauchery L."/>
            <person name="Guy J."/>
            <person name="Iotti M."/>
            <person name="Le Tacon F."/>
            <person name="Lindquist E.A."/>
            <person name="Lipzen A."/>
            <person name="Malagnac F."/>
            <person name="Mello A."/>
            <person name="Molinier V."/>
            <person name="Miyauchi S."/>
            <person name="Poulain J."/>
            <person name="Riccioni C."/>
            <person name="Rubini A."/>
            <person name="Sitrit Y."/>
            <person name="Splivallo R."/>
            <person name="Traeger S."/>
            <person name="Wang M."/>
            <person name="Zifcakova L."/>
            <person name="Wipf D."/>
            <person name="Zambonelli A."/>
            <person name="Paolocci F."/>
            <person name="Nowrousian M."/>
            <person name="Ottonello S."/>
            <person name="Baldrian P."/>
            <person name="Spatafora J.W."/>
            <person name="Henrissat B."/>
            <person name="Nagy L.G."/>
            <person name="Aury J.M."/>
            <person name="Wincker P."/>
            <person name="Grigoriev I.V."/>
            <person name="Bonfante P."/>
            <person name="Martin F.M."/>
        </authorList>
    </citation>
    <scope>NUCLEOTIDE SEQUENCE [LARGE SCALE GENOMIC DNA]</scope>
    <source>
        <strain evidence="2 3">RN42</strain>
    </source>
</reference>
<protein>
    <submittedName>
        <fullName evidence="2">Uncharacterized protein</fullName>
    </submittedName>
</protein>
<proteinExistence type="predicted"/>
<dbReference type="Proteomes" id="UP000275078">
    <property type="component" value="Unassembled WGS sequence"/>
</dbReference>
<feature type="region of interest" description="Disordered" evidence="1">
    <location>
        <begin position="37"/>
        <end position="58"/>
    </location>
</feature>
<gene>
    <name evidence="2" type="ORF">BJ508DRAFT_303268</name>
</gene>
<organism evidence="2 3">
    <name type="scientific">Ascobolus immersus RN42</name>
    <dbReference type="NCBI Taxonomy" id="1160509"/>
    <lineage>
        <taxon>Eukaryota</taxon>
        <taxon>Fungi</taxon>
        <taxon>Dikarya</taxon>
        <taxon>Ascomycota</taxon>
        <taxon>Pezizomycotina</taxon>
        <taxon>Pezizomycetes</taxon>
        <taxon>Pezizales</taxon>
        <taxon>Ascobolaceae</taxon>
        <taxon>Ascobolus</taxon>
    </lineage>
</organism>
<name>A0A3N4IJI7_ASCIM</name>
<evidence type="ECO:0000313" key="3">
    <source>
        <dbReference type="Proteomes" id="UP000275078"/>
    </source>
</evidence>